<dbReference type="GO" id="GO:0006508">
    <property type="term" value="P:proteolysis"/>
    <property type="evidence" value="ECO:0007669"/>
    <property type="project" value="InterPro"/>
</dbReference>
<gene>
    <name evidence="2" type="ORF">AB433_00190</name>
</gene>
<dbReference type="GO" id="GO:0005829">
    <property type="term" value="C:cytosol"/>
    <property type="evidence" value="ECO:0007669"/>
    <property type="project" value="TreeGrafter"/>
</dbReference>
<name>A0A0G3XEH3_9SPHN</name>
<dbReference type="STRING" id="1348774.AB433_00190"/>
<dbReference type="PANTHER" id="PTHR43421">
    <property type="entry name" value="METALLOPROTEASE PMBA"/>
    <property type="match status" value="1"/>
</dbReference>
<comment type="similarity">
    <text evidence="1">Belongs to the peptidase U62 family.</text>
</comment>
<dbReference type="RefSeq" id="WP_047819471.1">
    <property type="nucleotide sequence ID" value="NZ_CP011770.1"/>
</dbReference>
<accession>A0A0G3XEH3</accession>
<sequence length="447" mass="45967">MLNQAEALDRCNALVKHARSLGADAADAVFVGSQSENVNVRLGNLEAVDRSESEHFGLRVFIGQRSATIGSSAIDSASLDELASRACAMAAIAPEDSSAGLAPEDMLMRGELPDLDLVSDPTPTEMLRETALAIEDAARAVGGITNSEGAGAGTGRSTIALVTSHGFAGAYRQSQHSRSAAVVAGTGNKMERGSEWRVARHSRLLPDGAAVGRRAAERAVARLNPESMRSGPMPVVFDPLVGRSLIGHLIGAMAGPAIARGASFLQDHEGKPVFDTGITIIDEPLRPQGLASHPFDGEGLPTAPTTLIADGVLTGWLLDAASARKLGRRPTGHAVRSGGAAPSVSTSNVVLQAGAESVSDLIADIADGVYITDLIGQGVNGVTGDYSRGASGFRIVGGEIAGPVSGITIAGNLLQMFAHLRPANDLEMTHAVNVPTLRVDGMTVAGC</sequence>
<dbReference type="InterPro" id="IPR045569">
    <property type="entry name" value="Metalloprtase-TldD/E_C"/>
</dbReference>
<evidence type="ECO:0000313" key="3">
    <source>
        <dbReference type="Proteomes" id="UP000035287"/>
    </source>
</evidence>
<dbReference type="SUPFAM" id="SSF111283">
    <property type="entry name" value="Putative modulator of DNA gyrase, PmbA/TldD"/>
    <property type="match status" value="1"/>
</dbReference>
<dbReference type="InterPro" id="IPR047657">
    <property type="entry name" value="PmbA"/>
</dbReference>
<dbReference type="AlphaFoldDB" id="A0A0G3XEH3"/>
<dbReference type="Pfam" id="PF01523">
    <property type="entry name" value="PmbA_TldD_1st"/>
    <property type="match status" value="1"/>
</dbReference>
<dbReference type="PATRIC" id="fig|1348774.3.peg.46"/>
<dbReference type="Pfam" id="PF19290">
    <property type="entry name" value="PmbA_TldD_2nd"/>
    <property type="match status" value="1"/>
</dbReference>
<evidence type="ECO:0000313" key="2">
    <source>
        <dbReference type="EMBL" id="AKM08773.1"/>
    </source>
</evidence>
<dbReference type="EMBL" id="CP011770">
    <property type="protein sequence ID" value="AKM08773.1"/>
    <property type="molecule type" value="Genomic_DNA"/>
</dbReference>
<keyword evidence="3" id="KW-1185">Reference proteome</keyword>
<proteinExistence type="inferred from homology"/>
<dbReference type="InterPro" id="IPR035068">
    <property type="entry name" value="TldD/PmbA_N"/>
</dbReference>
<dbReference type="Gene3D" id="3.30.2290.10">
    <property type="entry name" value="PmbA/TldD superfamily"/>
    <property type="match status" value="1"/>
</dbReference>
<dbReference type="InterPro" id="IPR002510">
    <property type="entry name" value="Metalloprtase-TldD/E_N"/>
</dbReference>
<dbReference type="PANTHER" id="PTHR43421:SF1">
    <property type="entry name" value="METALLOPROTEASE PMBA"/>
    <property type="match status" value="1"/>
</dbReference>
<dbReference type="GO" id="GO:0008237">
    <property type="term" value="F:metallopeptidase activity"/>
    <property type="evidence" value="ECO:0007669"/>
    <property type="project" value="InterPro"/>
</dbReference>
<dbReference type="Proteomes" id="UP000035287">
    <property type="component" value="Chromosome"/>
</dbReference>
<evidence type="ECO:0000256" key="1">
    <source>
        <dbReference type="ARBA" id="ARBA00005836"/>
    </source>
</evidence>
<dbReference type="Pfam" id="PF19289">
    <property type="entry name" value="PmbA_TldD_3rd"/>
    <property type="match status" value="1"/>
</dbReference>
<protein>
    <submittedName>
        <fullName evidence="2">Modulator protein</fullName>
    </submittedName>
</protein>
<dbReference type="OrthoDB" id="9803618at2"/>
<dbReference type="InterPro" id="IPR045570">
    <property type="entry name" value="Metalloprtase-TldD/E_cen_dom"/>
</dbReference>
<dbReference type="InterPro" id="IPR036059">
    <property type="entry name" value="TldD/PmbA_sf"/>
</dbReference>
<reference evidence="2 3" key="1">
    <citation type="submission" date="2015-06" db="EMBL/GenBank/DDBJ databases">
        <authorList>
            <person name="Zeng Y."/>
            <person name="Huang Y."/>
        </authorList>
    </citation>
    <scope>NUCLEOTIDE SEQUENCE [LARGE SCALE GENOMIC DNA]</scope>
    <source>
        <strain evidence="2 3">PQ-2</strain>
    </source>
</reference>
<organism evidence="2 3">
    <name type="scientific">Croceicoccus naphthovorans</name>
    <dbReference type="NCBI Taxonomy" id="1348774"/>
    <lineage>
        <taxon>Bacteria</taxon>
        <taxon>Pseudomonadati</taxon>
        <taxon>Pseudomonadota</taxon>
        <taxon>Alphaproteobacteria</taxon>
        <taxon>Sphingomonadales</taxon>
        <taxon>Erythrobacteraceae</taxon>
        <taxon>Croceicoccus</taxon>
    </lineage>
</organism>
<dbReference type="KEGG" id="cna:AB433_00190"/>